<reference evidence="1 2" key="1">
    <citation type="journal article" date="2008" name="PLoS ONE">
        <title>Environmental adaptation: genomic analysis of the piezotolerant and psychrotolerant deep-sea iron reducing bacterium Shewanella piezotolerans WP3.</title>
        <authorList>
            <person name="Wang F."/>
            <person name="Wang J."/>
            <person name="Jian H."/>
            <person name="Zhang B."/>
            <person name="Li S."/>
            <person name="Wang F."/>
            <person name="Zeng X."/>
            <person name="Gao L."/>
            <person name="Bartlett D.H."/>
            <person name="Yu J."/>
            <person name="Hu S."/>
            <person name="Xiao X."/>
        </authorList>
    </citation>
    <scope>NUCLEOTIDE SEQUENCE [LARGE SCALE GENOMIC DNA]</scope>
    <source>
        <strain evidence="2">WP3 / JCM 13877</strain>
    </source>
</reference>
<dbReference type="PROSITE" id="PS51257">
    <property type="entry name" value="PROKAR_LIPOPROTEIN"/>
    <property type="match status" value="1"/>
</dbReference>
<evidence type="ECO:0000313" key="1">
    <source>
        <dbReference type="EMBL" id="ACJ28109.1"/>
    </source>
</evidence>
<evidence type="ECO:0008006" key="3">
    <source>
        <dbReference type="Google" id="ProtNLM"/>
    </source>
</evidence>
<dbReference type="OrthoDB" id="5905468at2"/>
<dbReference type="eggNOG" id="ENOG50307SS">
    <property type="taxonomic scope" value="Bacteria"/>
</dbReference>
<accession>B8CJL2</accession>
<dbReference type="RefSeq" id="WP_020911487.1">
    <property type="nucleotide sequence ID" value="NC_011566.1"/>
</dbReference>
<dbReference type="EMBL" id="CP000472">
    <property type="protein sequence ID" value="ACJ28109.1"/>
    <property type="molecule type" value="Genomic_DNA"/>
</dbReference>
<dbReference type="AlphaFoldDB" id="B8CJL2"/>
<keyword evidence="2" id="KW-1185">Reference proteome</keyword>
<name>B8CJL2_SHEPW</name>
<evidence type="ECO:0000313" key="2">
    <source>
        <dbReference type="Proteomes" id="UP000000753"/>
    </source>
</evidence>
<protein>
    <recommendedName>
        <fullName evidence="3">Lipoprotein</fullName>
    </recommendedName>
</protein>
<gene>
    <name evidence="1" type="ordered locus">swp_1321</name>
</gene>
<dbReference type="KEGG" id="swp:swp_1321"/>
<organism evidence="1 2">
    <name type="scientific">Shewanella piezotolerans (strain WP3 / JCM 13877)</name>
    <dbReference type="NCBI Taxonomy" id="225849"/>
    <lineage>
        <taxon>Bacteria</taxon>
        <taxon>Pseudomonadati</taxon>
        <taxon>Pseudomonadota</taxon>
        <taxon>Gammaproteobacteria</taxon>
        <taxon>Alteromonadales</taxon>
        <taxon>Shewanellaceae</taxon>
        <taxon>Shewanella</taxon>
    </lineage>
</organism>
<sequence length="497" mass="53655">MKKQLSLAVAIALGLAACGSSDSSSSPEPAPKYDWQIINLYAADQSDVAKGCIIYDNAIAEPQKVITASIALYGYNVLFHNRDGSVITKHTIKAADVPSTGIVTIDSANVPAGGYVSLEEVDGGIGGNADVYMFSVQKELLSDLVLNVRQPQMGASCYKGSQELPAEIVKSAAVSVLQEKSISHYQSSYGLDVDGHSISSHIPVKSELPAQKQVLVTAYEDDADSKASIMSHYGMIQPGYIYDSNNPGSIIARPLTNENLIYQPWSSQDNLSVDRDSAIYMVYGDNSYLWQSIFNSNHEFALVDGNSDMQHWSAYFTGVDADYDWQYHSYIALDGANSVVVNTLPAMYDFSDMGITTNCSSETSADLCIDTSSYSSGDFDLQRTQVRSTTTVGGRNFYQSIYAAPNAQQVLMNSSVVTMAPDVANRIEVGLTKSDNQPQALNYMMAESINIQTAAKDSPIVPEYTDTNGAILTISEKSAAHQAILATNSTMVSNSKN</sequence>
<dbReference type="Proteomes" id="UP000000753">
    <property type="component" value="Chromosome"/>
</dbReference>
<dbReference type="HOGENOM" id="CLU_540728_0_0_6"/>
<proteinExistence type="predicted"/>